<evidence type="ECO:0000256" key="4">
    <source>
        <dbReference type="ARBA" id="ARBA00022989"/>
    </source>
</evidence>
<feature type="region of interest" description="Disordered" evidence="6">
    <location>
        <begin position="384"/>
        <end position="414"/>
    </location>
</feature>
<dbReference type="EMBL" id="RCMI01000112">
    <property type="protein sequence ID" value="KAG2933744.1"/>
    <property type="molecule type" value="Genomic_DNA"/>
</dbReference>
<dbReference type="SUPFAM" id="SSF50475">
    <property type="entry name" value="FMN-binding split barrel"/>
    <property type="match status" value="1"/>
</dbReference>
<name>A0A8T1IKN3_9STRA</name>
<reference evidence="10" key="1">
    <citation type="submission" date="2018-05" db="EMBL/GenBank/DDBJ databases">
        <title>Effector identification in a new, highly contiguous assembly of the strawberry crown rot pathogen Phytophthora cactorum.</title>
        <authorList>
            <person name="Armitage A.D."/>
            <person name="Nellist C.F."/>
            <person name="Bates H."/>
            <person name="Vickerstaff R.J."/>
            <person name="Harrison R.J."/>
        </authorList>
    </citation>
    <scope>NUCLEOTIDE SEQUENCE</scope>
    <source>
        <strain evidence="8">4032</strain>
        <strain evidence="9">P415</strain>
        <strain evidence="10">P421</strain>
    </source>
</reference>
<dbReference type="Proteomes" id="UP000697107">
    <property type="component" value="Unassembled WGS sequence"/>
</dbReference>
<proteinExistence type="inferred from homology"/>
<comment type="caution">
    <text evidence="10">The sequence shown here is derived from an EMBL/GenBank/DDBJ whole genome shotgun (WGS) entry which is preliminary data.</text>
</comment>
<evidence type="ECO:0000256" key="1">
    <source>
        <dbReference type="ARBA" id="ARBA00004141"/>
    </source>
</evidence>
<evidence type="ECO:0000256" key="5">
    <source>
        <dbReference type="ARBA" id="ARBA00023136"/>
    </source>
</evidence>
<dbReference type="AlphaFoldDB" id="A0A8T1IKN3"/>
<evidence type="ECO:0000313" key="10">
    <source>
        <dbReference type="EMBL" id="KAG3224841.1"/>
    </source>
</evidence>
<comment type="similarity">
    <text evidence="2">Belongs to the peroxisomal membrane protein PXMP2/4 family.</text>
</comment>
<evidence type="ECO:0000259" key="7">
    <source>
        <dbReference type="Pfam" id="PF01613"/>
    </source>
</evidence>
<keyword evidence="3" id="KW-0812">Transmembrane</keyword>
<dbReference type="EMBL" id="RCMV01000100">
    <property type="protein sequence ID" value="KAG3224841.1"/>
    <property type="molecule type" value="Genomic_DNA"/>
</dbReference>
<dbReference type="Pfam" id="PF01613">
    <property type="entry name" value="Flavin_Reduct"/>
    <property type="match status" value="1"/>
</dbReference>
<evidence type="ECO:0000256" key="2">
    <source>
        <dbReference type="ARBA" id="ARBA00006824"/>
    </source>
</evidence>
<dbReference type="GO" id="GO:0010181">
    <property type="term" value="F:FMN binding"/>
    <property type="evidence" value="ECO:0007669"/>
    <property type="project" value="InterPro"/>
</dbReference>
<keyword evidence="5" id="KW-0472">Membrane</keyword>
<gene>
    <name evidence="8" type="ORF">PC115_g5396</name>
    <name evidence="9" type="ORF">PC118_g5442</name>
    <name evidence="10" type="ORF">PC129_g4527</name>
</gene>
<keyword evidence="4" id="KW-1133">Transmembrane helix</keyword>
<dbReference type="VEuPathDB" id="FungiDB:PC110_g15172"/>
<organism evidence="10 11">
    <name type="scientific">Phytophthora cactorum</name>
    <dbReference type="NCBI Taxonomy" id="29920"/>
    <lineage>
        <taxon>Eukaryota</taxon>
        <taxon>Sar</taxon>
        <taxon>Stramenopiles</taxon>
        <taxon>Oomycota</taxon>
        <taxon>Peronosporomycetes</taxon>
        <taxon>Peronosporales</taxon>
        <taxon>Peronosporaceae</taxon>
        <taxon>Phytophthora</taxon>
    </lineage>
</organism>
<dbReference type="Proteomes" id="UP000760860">
    <property type="component" value="Unassembled WGS sequence"/>
</dbReference>
<dbReference type="EMBL" id="RCML01000112">
    <property type="protein sequence ID" value="KAG2990772.1"/>
    <property type="molecule type" value="Genomic_DNA"/>
</dbReference>
<evidence type="ECO:0000256" key="6">
    <source>
        <dbReference type="SAM" id="MobiDB-lite"/>
    </source>
</evidence>
<evidence type="ECO:0000313" key="11">
    <source>
        <dbReference type="Proteomes" id="UP000760860"/>
    </source>
</evidence>
<accession>A0A8T1IKN3</accession>
<protein>
    <recommendedName>
        <fullName evidence="7">Flavin reductase like domain-containing protein</fullName>
    </recommendedName>
</protein>
<dbReference type="Gene3D" id="2.30.110.10">
    <property type="entry name" value="Electron Transport, Fmn-binding Protein, Chain A"/>
    <property type="match status" value="1"/>
</dbReference>
<dbReference type="VEuPathDB" id="FungiDB:PC110_g15173"/>
<feature type="compositionally biased region" description="Basic and acidic residues" evidence="6">
    <location>
        <begin position="400"/>
        <end position="414"/>
    </location>
</feature>
<dbReference type="Pfam" id="PF04117">
    <property type="entry name" value="Mpv17_PMP22"/>
    <property type="match status" value="1"/>
</dbReference>
<dbReference type="InterPro" id="IPR002563">
    <property type="entry name" value="Flavin_Rdtase-like_dom"/>
</dbReference>
<comment type="subcellular location">
    <subcellularLocation>
        <location evidence="1">Membrane</location>
        <topology evidence="1">Multi-pass membrane protein</topology>
    </subcellularLocation>
</comment>
<sequence>MRRLGVLYGGWLRRSPVLTKCATSACLFGLGDRMAQRVEKSRKPKGDGTRGEEVEDNRALVSASTARTVRMMIWGSVLFAPIAHTWVNFIERTVGSQGKVVVFKKMLLDAVVFAPSINTLFFTSTQMMEGRSFGHGVEFAVDRLPQTLKANYMIWPLANIVNYSYVPLQYRILFINCVNLVWTTVLSTISSRPAAATLKEKGEAKTVMPAGEEAMECLCDPPSHRLDLHRLGHGANQKPSGKQKDTTVNTEATGKFCWNLATWDLREAVNITAEQVAPGVDEFERAGLKKEMSKLIEGVPMVADSPVKFECEYYSTLRLPGNPPMGSVDVIIGKVVAVHIKDEVLTDGILDVKKTKPIARCGYYQYTVVKETFEMVIPSNNQEGEDVLGGLEGSTRKHREIAQREHNDDEKDKP</sequence>
<dbReference type="InterPro" id="IPR007248">
    <property type="entry name" value="Mpv17_PMP22"/>
</dbReference>
<dbReference type="PANTHER" id="PTHR43812">
    <property type="entry name" value="BLR2425 PROTEIN"/>
    <property type="match status" value="1"/>
</dbReference>
<dbReference type="PANTHER" id="PTHR43812:SF2">
    <property type="entry name" value="FLAVIN REDUCTASE LIKE DOMAIN-CONTAINING PROTEIN"/>
    <property type="match status" value="1"/>
</dbReference>
<dbReference type="InterPro" id="IPR012349">
    <property type="entry name" value="Split_barrel_FMN-bd"/>
</dbReference>
<dbReference type="Proteomes" id="UP000774804">
    <property type="component" value="Unassembled WGS sequence"/>
</dbReference>
<dbReference type="GO" id="GO:0016020">
    <property type="term" value="C:membrane"/>
    <property type="evidence" value="ECO:0007669"/>
    <property type="project" value="UniProtKB-SubCell"/>
</dbReference>
<feature type="domain" description="Flavin reductase like" evidence="7">
    <location>
        <begin position="242"/>
        <end position="346"/>
    </location>
</feature>
<evidence type="ECO:0000313" key="9">
    <source>
        <dbReference type="EMBL" id="KAG2990772.1"/>
    </source>
</evidence>
<evidence type="ECO:0000313" key="8">
    <source>
        <dbReference type="EMBL" id="KAG2933744.1"/>
    </source>
</evidence>
<evidence type="ECO:0000256" key="3">
    <source>
        <dbReference type="ARBA" id="ARBA00022692"/>
    </source>
</evidence>